<dbReference type="EMBL" id="JACHGT010000004">
    <property type="protein sequence ID" value="MBB6034506.1"/>
    <property type="molecule type" value="Genomic_DNA"/>
</dbReference>
<evidence type="ECO:0000259" key="2">
    <source>
        <dbReference type="Pfam" id="PF24879"/>
    </source>
</evidence>
<dbReference type="Pfam" id="PF13569">
    <property type="entry name" value="DUF4132"/>
    <property type="match status" value="1"/>
</dbReference>
<evidence type="ECO:0000259" key="1">
    <source>
        <dbReference type="Pfam" id="PF13569"/>
    </source>
</evidence>
<evidence type="ECO:0008006" key="5">
    <source>
        <dbReference type="Google" id="ProtNLM"/>
    </source>
</evidence>
<name>A0A841FE16_9ACTN</name>
<proteinExistence type="predicted"/>
<gene>
    <name evidence="3" type="ORF">HNR73_002356</name>
</gene>
<dbReference type="InterPro" id="IPR056639">
    <property type="entry name" value="DUF7737"/>
</dbReference>
<sequence length="850" mass="93071">MGDSFIGTGPLDPEAAELLAESIRVPVNRFADWPAVSTRVVEVGEALRKASIGRRYAWNHPLKDTKAGEVLAGLPTEDLRAAGLWAMLYRWTGGTDRTHLDLCNAVTDVVAVRRLAWTAREISVLLDCAARYRNSYHLPVVLKLPVSAAARLGDDELRALREPILAARTRAAECFEDMNPDRRGTTVKQLEQLAGRLGHEADDLPAMILNDLDAFGPRVREALGERVKDRALIALLKHAVGVSSGARPTASWRKQAARLVAEPVHEAVRQILTVLVAHREELVVSPSSHGDYGFPVYLDGGNLDMARGLVWAVATLDAAWVPSLLGDLAVTAAVRMAGGWGELRSERLVNAAIGSLGERADDAAVAQLSRIRSRLRRKTMLKSVDKALSTVAERGGISRERLLDRTVPDYGLDADGVRSEAVGEHTAVLALTDDGVSLVFADAAGRRLAGVPMAVRADHADVLADLRREVKELKQMLPTQRFRIEEALGSGRVWDGAEWRAYCLEHPVTGRITRALIWEISTDGGASWRAGLPAEGELSMVDGGLLVVPADARVRLWHPVRADRDEVAAWRDRFAEERLRQPFKQAYREIYLLTPAEESTHDHSNRFAAHVLRYGQARALLTSRGWSAPSLGYWDGGYEGAAVRVYRDEAGGAEFRASFDVTLIATETDGGNPALCSTGRVHFTLDGVSVALRDIPALVLSEAFRDCDLAVGVTSIATDPTWADTGRDSDHWDYWSRASTADLGAAAQIRREALRRLLPRTKIADRVEIGDRFVRVRGNKRTFKVHIGSGNILMEPNDSYLCIVAKPHGGKQLFLPFEEADGMLGVILSKVFLLAADDKITDPTITRQLV</sequence>
<keyword evidence="4" id="KW-1185">Reference proteome</keyword>
<feature type="domain" description="DUF7737" evidence="2">
    <location>
        <begin position="747"/>
        <end position="849"/>
    </location>
</feature>
<dbReference type="Pfam" id="PF24879">
    <property type="entry name" value="DUF7737"/>
    <property type="match status" value="1"/>
</dbReference>
<evidence type="ECO:0000313" key="4">
    <source>
        <dbReference type="Proteomes" id="UP000548476"/>
    </source>
</evidence>
<dbReference type="AlphaFoldDB" id="A0A841FE16"/>
<comment type="caution">
    <text evidence="3">The sequence shown here is derived from an EMBL/GenBank/DDBJ whole genome shotgun (WGS) entry which is preliminary data.</text>
</comment>
<accession>A0A841FE16</accession>
<organism evidence="3 4">
    <name type="scientific">Phytomonospora endophytica</name>
    <dbReference type="NCBI Taxonomy" id="714109"/>
    <lineage>
        <taxon>Bacteria</taxon>
        <taxon>Bacillati</taxon>
        <taxon>Actinomycetota</taxon>
        <taxon>Actinomycetes</taxon>
        <taxon>Micromonosporales</taxon>
        <taxon>Micromonosporaceae</taxon>
        <taxon>Phytomonospora</taxon>
    </lineage>
</organism>
<dbReference type="InterPro" id="IPR025406">
    <property type="entry name" value="DUF4132"/>
</dbReference>
<evidence type="ECO:0000313" key="3">
    <source>
        <dbReference type="EMBL" id="MBB6034506.1"/>
    </source>
</evidence>
<protein>
    <recommendedName>
        <fullName evidence="5">DUF4132 domain-containing protein</fullName>
    </recommendedName>
</protein>
<dbReference type="RefSeq" id="WP_184787354.1">
    <property type="nucleotide sequence ID" value="NZ_BONT01000088.1"/>
</dbReference>
<reference evidence="3 4" key="1">
    <citation type="submission" date="2020-08" db="EMBL/GenBank/DDBJ databases">
        <title>Genomic Encyclopedia of Type Strains, Phase IV (KMG-IV): sequencing the most valuable type-strain genomes for metagenomic binning, comparative biology and taxonomic classification.</title>
        <authorList>
            <person name="Goeker M."/>
        </authorList>
    </citation>
    <scope>NUCLEOTIDE SEQUENCE [LARGE SCALE GENOMIC DNA]</scope>
    <source>
        <strain evidence="3 4">YIM 65646</strain>
    </source>
</reference>
<feature type="domain" description="DUF4132" evidence="1">
    <location>
        <begin position="445"/>
        <end position="626"/>
    </location>
</feature>
<dbReference type="Proteomes" id="UP000548476">
    <property type="component" value="Unassembled WGS sequence"/>
</dbReference>